<proteinExistence type="predicted"/>
<keyword evidence="2" id="KW-0808">Transferase</keyword>
<dbReference type="AlphaFoldDB" id="A0A0G0WIJ7"/>
<dbReference type="EMBL" id="LCBN01000044">
    <property type="protein sequence ID" value="KKS12695.1"/>
    <property type="molecule type" value="Genomic_DNA"/>
</dbReference>
<dbReference type="CDD" id="cd02440">
    <property type="entry name" value="AdoMet_MTases"/>
    <property type="match status" value="1"/>
</dbReference>
<name>A0A0G0WIJ7_9BACT</name>
<evidence type="ECO:0000313" key="3">
    <source>
        <dbReference type="Proteomes" id="UP000034753"/>
    </source>
</evidence>
<gene>
    <name evidence="2" type="ORF">UU67_C0044G0002</name>
</gene>
<dbReference type="InterPro" id="IPR029063">
    <property type="entry name" value="SAM-dependent_MTases_sf"/>
</dbReference>
<dbReference type="SUPFAM" id="SSF53335">
    <property type="entry name" value="S-adenosyl-L-methionine-dependent methyltransferases"/>
    <property type="match status" value="1"/>
</dbReference>
<comment type="caution">
    <text evidence="2">The sequence shown here is derived from an EMBL/GenBank/DDBJ whole genome shotgun (WGS) entry which is preliminary data.</text>
</comment>
<feature type="domain" description="Methyltransferase type 11" evidence="1">
    <location>
        <begin position="46"/>
        <end position="140"/>
    </location>
</feature>
<dbReference type="Pfam" id="PF08241">
    <property type="entry name" value="Methyltransf_11"/>
    <property type="match status" value="1"/>
</dbReference>
<dbReference type="Gene3D" id="3.40.50.150">
    <property type="entry name" value="Vaccinia Virus protein VP39"/>
    <property type="match status" value="1"/>
</dbReference>
<protein>
    <submittedName>
        <fullName evidence="2">MCP methyltransferase, CheR-type</fullName>
    </submittedName>
</protein>
<dbReference type="Proteomes" id="UP000034753">
    <property type="component" value="Unassembled WGS sequence"/>
</dbReference>
<keyword evidence="2" id="KW-0489">Methyltransferase</keyword>
<reference evidence="2 3" key="1">
    <citation type="journal article" date="2015" name="Nature">
        <title>rRNA introns, odd ribosomes, and small enigmatic genomes across a large radiation of phyla.</title>
        <authorList>
            <person name="Brown C.T."/>
            <person name="Hug L.A."/>
            <person name="Thomas B.C."/>
            <person name="Sharon I."/>
            <person name="Castelle C.J."/>
            <person name="Singh A."/>
            <person name="Wilkins M.J."/>
            <person name="Williams K.H."/>
            <person name="Banfield J.F."/>
        </authorList>
    </citation>
    <scope>NUCLEOTIDE SEQUENCE [LARGE SCALE GENOMIC DNA]</scope>
</reference>
<sequence>MKENAIKKTLDIYSGTGWIHLFAKWKFWEEPYEELEELVPKNAKIVDVGCGEGILDNFLALGSRDRRILGFDINRERLSVANRKVSNTQFRYGDATKSTIPSCDVIIFFHVLHHFNSYKEQEIVLRKCYKALGKGGKLLIVEVEIKPSLKYWICWFFDFFIVPWVFEKKLWAPAFFRRSKDWKKFLDKLGFHCKIIPAEAGRPFSNVILDCSRL</sequence>
<dbReference type="GO" id="GO:0032259">
    <property type="term" value="P:methylation"/>
    <property type="evidence" value="ECO:0007669"/>
    <property type="project" value="UniProtKB-KW"/>
</dbReference>
<evidence type="ECO:0000259" key="1">
    <source>
        <dbReference type="Pfam" id="PF08241"/>
    </source>
</evidence>
<dbReference type="PANTHER" id="PTHR43861">
    <property type="entry name" value="TRANS-ACONITATE 2-METHYLTRANSFERASE-RELATED"/>
    <property type="match status" value="1"/>
</dbReference>
<organism evidence="2 3">
    <name type="scientific">Candidatus Daviesbacteria bacterium GW2011_GWB1_41_5</name>
    <dbReference type="NCBI Taxonomy" id="1618429"/>
    <lineage>
        <taxon>Bacteria</taxon>
        <taxon>Candidatus Daviesiibacteriota</taxon>
    </lineage>
</organism>
<evidence type="ECO:0000313" key="2">
    <source>
        <dbReference type="EMBL" id="KKS12695.1"/>
    </source>
</evidence>
<dbReference type="GO" id="GO:0008757">
    <property type="term" value="F:S-adenosylmethionine-dependent methyltransferase activity"/>
    <property type="evidence" value="ECO:0007669"/>
    <property type="project" value="InterPro"/>
</dbReference>
<dbReference type="InterPro" id="IPR013216">
    <property type="entry name" value="Methyltransf_11"/>
</dbReference>
<accession>A0A0G0WIJ7</accession>